<protein>
    <submittedName>
        <fullName evidence="1">SusD/RagB family nutrient-binding outer membrane lipoprotein</fullName>
    </submittedName>
</protein>
<dbReference type="RefSeq" id="WP_194122908.1">
    <property type="nucleotide sequence ID" value="NZ_JACYGY010000001.1"/>
</dbReference>
<accession>A0ABR9WHM5</accession>
<organism evidence="1 2">
    <name type="scientific">Dyadobacter subterraneus</name>
    <dbReference type="NCBI Taxonomy" id="2773304"/>
    <lineage>
        <taxon>Bacteria</taxon>
        <taxon>Pseudomonadati</taxon>
        <taxon>Bacteroidota</taxon>
        <taxon>Cytophagia</taxon>
        <taxon>Cytophagales</taxon>
        <taxon>Spirosomataceae</taxon>
        <taxon>Dyadobacter</taxon>
    </lineage>
</organism>
<dbReference type="Gene3D" id="1.25.40.390">
    <property type="match status" value="1"/>
</dbReference>
<dbReference type="EMBL" id="JACYGY010000001">
    <property type="protein sequence ID" value="MBE9464883.1"/>
    <property type="molecule type" value="Genomic_DNA"/>
</dbReference>
<sequence>MKKIHIATFLILSVLGTSCNDYLDVNTNTNQATTVSPELVLPQAIAATAQVLNRYNTYGMETGGYGANAGGYGGFNELVTYNYNSNNFSDLWPNTYDNLQDFQYIIDNTEGKDSYGFYNAAAKIMKAHGFQLLVDTYGNVPYTDALKGANLLTPKYDEAAAIYTDLAAQLDIAIATINKGNAAKEAGTTMINLGAADVLFKGDMTKWLQLANTIKLRLIVRATGKTTFANTAFDVAGFLKEDALINPGYTRDANRQNPQWNQWAYTYTGSAATKSWIPTNFILSFYDGSKLKDEGRGSAIYYKFPATGVNQLGVENNSVPSSPTGGFWYSGTDRTGTTAGDVPGTLKGPDAGYPVITVAESDFLQAEAVVRGILKTGDAKTLFESGIKASFDYIYQLPDGTLSGDAAGDAAKYIADNQSTYLANFTLATTDARKIEAIITQKYIALNFVNSNEGWNEYRRTGYPAVSGTSARGTFASTVSQSPRPDRLPTRILYPASEASFNAANLPQGISPFTTLIFWAK</sequence>
<gene>
    <name evidence="1" type="ORF">IEE83_23615</name>
</gene>
<reference evidence="2" key="1">
    <citation type="submission" date="2023-07" db="EMBL/GenBank/DDBJ databases">
        <title>Dyadobacter sp. nov 'subterranea' isolated from contaminted grondwater.</title>
        <authorList>
            <person name="Szabo I."/>
            <person name="Al-Omari J."/>
            <person name="Szerdahelyi S.G."/>
            <person name="Rado J."/>
        </authorList>
    </citation>
    <scope>NUCLEOTIDE SEQUENCE [LARGE SCALE GENOMIC DNA]</scope>
    <source>
        <strain evidence="2">UP-52</strain>
    </source>
</reference>
<keyword evidence="1" id="KW-0449">Lipoprotein</keyword>
<dbReference type="Pfam" id="PF12771">
    <property type="entry name" value="SusD-like_2"/>
    <property type="match status" value="1"/>
</dbReference>
<dbReference type="InterPro" id="IPR011990">
    <property type="entry name" value="TPR-like_helical_dom_sf"/>
</dbReference>
<dbReference type="InterPro" id="IPR041662">
    <property type="entry name" value="SusD-like_2"/>
</dbReference>
<dbReference type="Proteomes" id="UP000634134">
    <property type="component" value="Unassembled WGS sequence"/>
</dbReference>
<comment type="caution">
    <text evidence="1">The sequence shown here is derived from an EMBL/GenBank/DDBJ whole genome shotgun (WGS) entry which is preliminary data.</text>
</comment>
<keyword evidence="2" id="KW-1185">Reference proteome</keyword>
<name>A0ABR9WHM5_9BACT</name>
<dbReference type="PROSITE" id="PS51257">
    <property type="entry name" value="PROKAR_LIPOPROTEIN"/>
    <property type="match status" value="1"/>
</dbReference>
<evidence type="ECO:0000313" key="1">
    <source>
        <dbReference type="EMBL" id="MBE9464883.1"/>
    </source>
</evidence>
<proteinExistence type="predicted"/>
<evidence type="ECO:0000313" key="2">
    <source>
        <dbReference type="Proteomes" id="UP000634134"/>
    </source>
</evidence>
<dbReference type="SUPFAM" id="SSF48452">
    <property type="entry name" value="TPR-like"/>
    <property type="match status" value="1"/>
</dbReference>